<gene>
    <name evidence="1" type="ORF">AMAG_09387</name>
</gene>
<organism evidence="1 2">
    <name type="scientific">Allomyces macrogynus (strain ATCC 38327)</name>
    <name type="common">Allomyces javanicus var. macrogynus</name>
    <dbReference type="NCBI Taxonomy" id="578462"/>
    <lineage>
        <taxon>Eukaryota</taxon>
        <taxon>Fungi</taxon>
        <taxon>Fungi incertae sedis</taxon>
        <taxon>Blastocladiomycota</taxon>
        <taxon>Blastocladiomycetes</taxon>
        <taxon>Blastocladiales</taxon>
        <taxon>Blastocladiaceae</taxon>
        <taxon>Allomyces</taxon>
    </lineage>
</organism>
<name>A0A0L0SPE9_ALLM3</name>
<dbReference type="Proteomes" id="UP000054350">
    <property type="component" value="Unassembled WGS sequence"/>
</dbReference>
<dbReference type="VEuPathDB" id="FungiDB:AMAG_09387"/>
<dbReference type="EMBL" id="GG745344">
    <property type="protein sequence ID" value="KNE64362.1"/>
    <property type="molecule type" value="Genomic_DNA"/>
</dbReference>
<protein>
    <submittedName>
        <fullName evidence="1">Uncharacterized protein</fullName>
    </submittedName>
</protein>
<sequence>MDVLKDLTKKHSGVPQDIKKQLKAYHSLFNLSYGDGKETVYLFTNKKWNQEKRFGRLSAPPIFKTILLVYNLNSKALDLYLENRDEALSKYKLMEKSDFLSVIFSEHPP</sequence>
<evidence type="ECO:0000313" key="2">
    <source>
        <dbReference type="Proteomes" id="UP000054350"/>
    </source>
</evidence>
<proteinExistence type="predicted"/>
<dbReference type="OrthoDB" id="10347241at2759"/>
<reference evidence="1 2" key="1">
    <citation type="submission" date="2009-11" db="EMBL/GenBank/DDBJ databases">
        <title>Annotation of Allomyces macrogynus ATCC 38327.</title>
        <authorList>
            <consortium name="The Broad Institute Genome Sequencing Platform"/>
            <person name="Russ C."/>
            <person name="Cuomo C."/>
            <person name="Burger G."/>
            <person name="Gray M.W."/>
            <person name="Holland P.W.H."/>
            <person name="King N."/>
            <person name="Lang F.B.F."/>
            <person name="Roger A.J."/>
            <person name="Ruiz-Trillo I."/>
            <person name="Young S.K."/>
            <person name="Zeng Q."/>
            <person name="Gargeya S."/>
            <person name="Fitzgerald M."/>
            <person name="Haas B."/>
            <person name="Abouelleil A."/>
            <person name="Alvarado L."/>
            <person name="Arachchi H.M."/>
            <person name="Berlin A."/>
            <person name="Chapman S.B."/>
            <person name="Gearin G."/>
            <person name="Goldberg J."/>
            <person name="Griggs A."/>
            <person name="Gujja S."/>
            <person name="Hansen M."/>
            <person name="Heiman D."/>
            <person name="Howarth C."/>
            <person name="Larimer J."/>
            <person name="Lui A."/>
            <person name="MacDonald P.J.P."/>
            <person name="McCowen C."/>
            <person name="Montmayeur A."/>
            <person name="Murphy C."/>
            <person name="Neiman D."/>
            <person name="Pearson M."/>
            <person name="Priest M."/>
            <person name="Roberts A."/>
            <person name="Saif S."/>
            <person name="Shea T."/>
            <person name="Sisk P."/>
            <person name="Stolte C."/>
            <person name="Sykes S."/>
            <person name="Wortman J."/>
            <person name="Nusbaum C."/>
            <person name="Birren B."/>
        </authorList>
    </citation>
    <scope>NUCLEOTIDE SEQUENCE [LARGE SCALE GENOMIC DNA]</scope>
    <source>
        <strain evidence="1 2">ATCC 38327</strain>
    </source>
</reference>
<dbReference type="AlphaFoldDB" id="A0A0L0SPE9"/>
<accession>A0A0L0SPE9</accession>
<keyword evidence="2" id="KW-1185">Reference proteome</keyword>
<evidence type="ECO:0000313" key="1">
    <source>
        <dbReference type="EMBL" id="KNE64362.1"/>
    </source>
</evidence>
<reference evidence="2" key="2">
    <citation type="submission" date="2009-11" db="EMBL/GenBank/DDBJ databases">
        <title>The Genome Sequence of Allomyces macrogynus strain ATCC 38327.</title>
        <authorList>
            <consortium name="The Broad Institute Genome Sequencing Platform"/>
            <person name="Russ C."/>
            <person name="Cuomo C."/>
            <person name="Shea T."/>
            <person name="Young S.K."/>
            <person name="Zeng Q."/>
            <person name="Koehrsen M."/>
            <person name="Haas B."/>
            <person name="Borodovsky M."/>
            <person name="Guigo R."/>
            <person name="Alvarado L."/>
            <person name="Berlin A."/>
            <person name="Borenstein D."/>
            <person name="Chen Z."/>
            <person name="Engels R."/>
            <person name="Freedman E."/>
            <person name="Gellesch M."/>
            <person name="Goldberg J."/>
            <person name="Griggs A."/>
            <person name="Gujja S."/>
            <person name="Heiman D."/>
            <person name="Hepburn T."/>
            <person name="Howarth C."/>
            <person name="Jen D."/>
            <person name="Larson L."/>
            <person name="Lewis B."/>
            <person name="Mehta T."/>
            <person name="Park D."/>
            <person name="Pearson M."/>
            <person name="Roberts A."/>
            <person name="Saif S."/>
            <person name="Shenoy N."/>
            <person name="Sisk P."/>
            <person name="Stolte C."/>
            <person name="Sykes S."/>
            <person name="Walk T."/>
            <person name="White J."/>
            <person name="Yandava C."/>
            <person name="Burger G."/>
            <person name="Gray M.W."/>
            <person name="Holland P.W.H."/>
            <person name="King N."/>
            <person name="Lang F.B.F."/>
            <person name="Roger A.J."/>
            <person name="Ruiz-Trillo I."/>
            <person name="Lander E."/>
            <person name="Nusbaum C."/>
        </authorList>
    </citation>
    <scope>NUCLEOTIDE SEQUENCE [LARGE SCALE GENOMIC DNA]</scope>
    <source>
        <strain evidence="2">ATCC 38327</strain>
    </source>
</reference>